<accession>Q36473</accession>
<sequence length="157" mass="17699">MDLCAKYSWNPKYVLKLFEENPFILKDPSASINPANQGLLSRGLVSKGNICILSPFSFKKSINLHNVSYLGVLNFPLIQLTINVTDFLSWIDHFTQFFSGILNMLPPKIFFKNSAEGVSFKAKIISIFAQVLIPEELFKALGTLKWPSPSIKPAKYQ</sequence>
<dbReference type="AlphaFoldDB" id="Q36473"/>
<keyword evidence="2" id="KW-1185">Reference proteome</keyword>
<reference evidence="1 2" key="1">
    <citation type="journal article" date="1990" name="Curr. Genet.">
        <title>The complete DNA sequence of the mitochondrial genome of Podospora anserina.</title>
        <authorList>
            <person name="Cummings D.J."/>
            <person name="McNally K.L."/>
            <person name="Domenico J.M."/>
            <person name="Matsuura E.T."/>
        </authorList>
    </citation>
    <scope>NUCLEOTIDE SEQUENCE [LARGE SCALE GENOMIC DNA]</scope>
    <source>
        <strain evidence="2">s</strain>
    </source>
</reference>
<keyword evidence="1" id="KW-0496">Mitochondrion</keyword>
<dbReference type="Proteomes" id="UP000001197">
    <property type="component" value="Mitochondrion"/>
</dbReference>
<name>Q36473_PODAN</name>
<geneLocation type="mitochondrion" evidence="1"/>
<evidence type="ECO:0000313" key="2">
    <source>
        <dbReference type="Proteomes" id="UP000001197"/>
    </source>
</evidence>
<dbReference type="InParanoid" id="Q36473"/>
<proteinExistence type="predicted"/>
<organism evidence="1 2">
    <name type="scientific">Podospora anserina (strain S / ATCC MYA-4624 / DSM 980 / FGSC 10383)</name>
    <name type="common">Pleurage anserina</name>
    <dbReference type="NCBI Taxonomy" id="515849"/>
    <lineage>
        <taxon>Eukaryota</taxon>
        <taxon>Fungi</taxon>
        <taxon>Dikarya</taxon>
        <taxon>Ascomycota</taxon>
        <taxon>Pezizomycotina</taxon>
        <taxon>Sordariomycetes</taxon>
        <taxon>Sordariomycetidae</taxon>
        <taxon>Sordariales</taxon>
        <taxon>Podosporaceae</taxon>
        <taxon>Podospora</taxon>
        <taxon>Podospora anserina</taxon>
    </lineage>
</organism>
<protein>
    <submittedName>
        <fullName evidence="1">Complete mitochondrial genome</fullName>
    </submittedName>
</protein>
<dbReference type="EMBL" id="X55026">
    <property type="protein sequence ID" value="CAA38831.1"/>
    <property type="molecule type" value="Genomic_DNA"/>
</dbReference>
<evidence type="ECO:0000313" key="1">
    <source>
        <dbReference type="EMBL" id="CAA38831.1"/>
    </source>
</evidence>